<reference evidence="1 2" key="1">
    <citation type="submission" date="2018-12" db="EMBL/GenBank/DDBJ databases">
        <title>Mesorhizobium carbonis sp. nov., isolated from coal mine water.</title>
        <authorList>
            <person name="Xin W."/>
            <person name="Xu Z."/>
            <person name="Xiang F."/>
            <person name="Zhang J."/>
            <person name="Xi L."/>
            <person name="Liu J."/>
        </authorList>
    </citation>
    <scope>NUCLEOTIDE SEQUENCE [LARGE SCALE GENOMIC DNA]</scope>
    <source>
        <strain evidence="1 2">B2.3</strain>
    </source>
</reference>
<accession>A0A429YVK5</accession>
<protein>
    <recommendedName>
        <fullName evidence="3">TnsA endonuclease N-terminal domain-containing protein</fullName>
    </recommendedName>
</protein>
<dbReference type="EMBL" id="RWKW01000055">
    <property type="protein sequence ID" value="RST85494.1"/>
    <property type="molecule type" value="Genomic_DNA"/>
</dbReference>
<evidence type="ECO:0000313" key="1">
    <source>
        <dbReference type="EMBL" id="RST85494.1"/>
    </source>
</evidence>
<organism evidence="1 2">
    <name type="scientific">Aquibium carbonis</name>
    <dbReference type="NCBI Taxonomy" id="2495581"/>
    <lineage>
        <taxon>Bacteria</taxon>
        <taxon>Pseudomonadati</taxon>
        <taxon>Pseudomonadota</taxon>
        <taxon>Alphaproteobacteria</taxon>
        <taxon>Hyphomicrobiales</taxon>
        <taxon>Phyllobacteriaceae</taxon>
        <taxon>Aquibium</taxon>
    </lineage>
</organism>
<keyword evidence="2" id="KW-1185">Reference proteome</keyword>
<gene>
    <name evidence="1" type="ORF">EJC49_15515</name>
</gene>
<dbReference type="AlphaFoldDB" id="A0A429YVK5"/>
<evidence type="ECO:0000313" key="2">
    <source>
        <dbReference type="Proteomes" id="UP000278398"/>
    </source>
</evidence>
<dbReference type="Proteomes" id="UP000278398">
    <property type="component" value="Unassembled WGS sequence"/>
</dbReference>
<proteinExistence type="predicted"/>
<evidence type="ECO:0008006" key="3">
    <source>
        <dbReference type="Google" id="ProtNLM"/>
    </source>
</evidence>
<name>A0A429YVK5_9HYPH</name>
<sequence>MDPYRRREVWFESSLEESVAVWLLTRPDTREVREQQKVAYRCNGRERFHYFDYVLTRLSGHRTAYAVKYRNDVDDELRETLRLVAEQVGDRFADEYRIITEKDLTCTQIENARDILSYGSDFDAEGCASVAEALTTLPRYVRLGALGSATGLGERGYRAAVSLVQAGALAVPAGVRLGPEAILENRLSGGHR</sequence>
<comment type="caution">
    <text evidence="1">The sequence shown here is derived from an EMBL/GenBank/DDBJ whole genome shotgun (WGS) entry which is preliminary data.</text>
</comment>